<organism evidence="2 3">
    <name type="scientific">Actinocrispum wychmicini</name>
    <dbReference type="NCBI Taxonomy" id="1213861"/>
    <lineage>
        <taxon>Bacteria</taxon>
        <taxon>Bacillati</taxon>
        <taxon>Actinomycetota</taxon>
        <taxon>Actinomycetes</taxon>
        <taxon>Pseudonocardiales</taxon>
        <taxon>Pseudonocardiaceae</taxon>
        <taxon>Actinocrispum</taxon>
    </lineage>
</organism>
<evidence type="ECO:0000313" key="3">
    <source>
        <dbReference type="Proteomes" id="UP000295680"/>
    </source>
</evidence>
<evidence type="ECO:0000256" key="1">
    <source>
        <dbReference type="SAM" id="MobiDB-lite"/>
    </source>
</evidence>
<dbReference type="Proteomes" id="UP000295680">
    <property type="component" value="Unassembled WGS sequence"/>
</dbReference>
<dbReference type="AlphaFoldDB" id="A0A4R2JKR5"/>
<protein>
    <submittedName>
        <fullName evidence="2">Uncharacterized protein</fullName>
    </submittedName>
</protein>
<comment type="caution">
    <text evidence="2">The sequence shown here is derived from an EMBL/GenBank/DDBJ whole genome shotgun (WGS) entry which is preliminary data.</text>
</comment>
<dbReference type="OrthoDB" id="2082773at2"/>
<reference evidence="2 3" key="1">
    <citation type="submission" date="2019-03" db="EMBL/GenBank/DDBJ databases">
        <title>Genomic Encyclopedia of Type Strains, Phase IV (KMG-IV): sequencing the most valuable type-strain genomes for metagenomic binning, comparative biology and taxonomic classification.</title>
        <authorList>
            <person name="Goeker M."/>
        </authorList>
    </citation>
    <scope>NUCLEOTIDE SEQUENCE [LARGE SCALE GENOMIC DNA]</scope>
    <source>
        <strain evidence="2 3">DSM 45934</strain>
    </source>
</reference>
<name>A0A4R2JKR5_9PSEU</name>
<accession>A0A4R2JKR5</accession>
<dbReference type="EMBL" id="SLWS01000004">
    <property type="protein sequence ID" value="TCO59754.1"/>
    <property type="molecule type" value="Genomic_DNA"/>
</dbReference>
<dbReference type="RefSeq" id="WP_132117880.1">
    <property type="nucleotide sequence ID" value="NZ_SLWS01000004.1"/>
</dbReference>
<gene>
    <name evidence="2" type="ORF">EV192_104597</name>
</gene>
<evidence type="ECO:0000313" key="2">
    <source>
        <dbReference type="EMBL" id="TCO59754.1"/>
    </source>
</evidence>
<feature type="region of interest" description="Disordered" evidence="1">
    <location>
        <begin position="1"/>
        <end position="24"/>
    </location>
</feature>
<sequence length="153" mass="16707">MPRPLMNTDADAASSGQLRPRPTKSVARDRLLTTRRSATYLRAIRELDAAGHVAAVDLARIVDDFRREFEDANCSTPVGIVSRCYLGAPYEVHTLALDGSIVEHYETGKQLPGGLERARSYAMSVAFDAIEVYPDRLVCVRVDGSVVALEGAE</sequence>
<proteinExistence type="predicted"/>
<keyword evidence="3" id="KW-1185">Reference proteome</keyword>